<keyword evidence="4" id="KW-1185">Reference proteome</keyword>
<feature type="region of interest" description="Disordered" evidence="2">
    <location>
        <begin position="1"/>
        <end position="70"/>
    </location>
</feature>
<organism evidence="3 4">
    <name type="scientific">Dufourea novaeangliae</name>
    <name type="common">Sweat bee</name>
    <dbReference type="NCBI Taxonomy" id="178035"/>
    <lineage>
        <taxon>Eukaryota</taxon>
        <taxon>Metazoa</taxon>
        <taxon>Ecdysozoa</taxon>
        <taxon>Arthropoda</taxon>
        <taxon>Hexapoda</taxon>
        <taxon>Insecta</taxon>
        <taxon>Pterygota</taxon>
        <taxon>Neoptera</taxon>
        <taxon>Endopterygota</taxon>
        <taxon>Hymenoptera</taxon>
        <taxon>Apocrita</taxon>
        <taxon>Aculeata</taxon>
        <taxon>Apoidea</taxon>
        <taxon>Anthophila</taxon>
        <taxon>Halictidae</taxon>
        <taxon>Rophitinae</taxon>
        <taxon>Dufourea</taxon>
    </lineage>
</organism>
<name>A0A154PCL0_DUFNO</name>
<feature type="compositionally biased region" description="Polar residues" evidence="2">
    <location>
        <begin position="50"/>
        <end position="67"/>
    </location>
</feature>
<gene>
    <name evidence="3" type="ORF">WN55_00768</name>
</gene>
<feature type="coiled-coil region" evidence="1">
    <location>
        <begin position="142"/>
        <end position="169"/>
    </location>
</feature>
<feature type="coiled-coil region" evidence="1">
    <location>
        <begin position="424"/>
        <end position="476"/>
    </location>
</feature>
<sequence>MSQEEEKCRSGLPSCNVTPEKSQRTRLDSGSERRNANSHLQGIKRRIHYTPQNSPNKYSKTPQSSGSFRKDVKFQIDSTSSNRKNESSYHESLPKIQKTCPSGKFVDMLIGKWSKHMGVQNPLLQNESAQESPKTQETTQKDAMVERKIQMLQKKLKAAEESISSLTVARETESRAKEEILKQLNSDWESITKYYHEISESLKSFHEHKDNLSKTYSNIITMQESTVKRLQQELSNMRLKDTEQKNFYAAVENKVVIQENRIQEMMVAEIELKKQLECIKSESISERNHLKRIHAEEKLEFTKEHEKLTSTKDELQRQLKTVAEEKQNLSDSLKERDKDILVLQQDIIAFQNKIENLLNLNAELNVKYEKSVEKEEELKKELESKMIEIDRLRENLNTRREIETGLAKDLDTIDNKYRSLHNDFINVDNKLKETQARNAELEKTVRDNKYNSEHKVIELNKKTEILEKEKERILSENCRKIKDLESSRKLLQEKYETEIITLKTDSEAKLSELKKTLATRNSAFEKLNVNLNKISEEVKRLRKTEAKENQVNLNETAESNKAHNLTNQSKRKEYHMEDEEIIGSPKITSNDKNETVHQKKQDVYSFTTKDGDNKLDTIWSSMRQEKRIKFDINSSTKDKSLTQQNIESQRYEEEDEDSSSKSQPKKIFKTRGTGLRQYNTARKTLRK</sequence>
<proteinExistence type="predicted"/>
<evidence type="ECO:0000313" key="3">
    <source>
        <dbReference type="EMBL" id="KZC09635.1"/>
    </source>
</evidence>
<accession>A0A154PCL0</accession>
<evidence type="ECO:0000313" key="4">
    <source>
        <dbReference type="Proteomes" id="UP000076502"/>
    </source>
</evidence>
<feature type="compositionally biased region" description="Polar residues" evidence="2">
    <location>
        <begin position="676"/>
        <end position="687"/>
    </location>
</feature>
<dbReference type="STRING" id="178035.A0A154PCL0"/>
<dbReference type="AlphaFoldDB" id="A0A154PCL0"/>
<dbReference type="Proteomes" id="UP000076502">
    <property type="component" value="Unassembled WGS sequence"/>
</dbReference>
<evidence type="ECO:0000256" key="2">
    <source>
        <dbReference type="SAM" id="MobiDB-lite"/>
    </source>
</evidence>
<protein>
    <submittedName>
        <fullName evidence="3">Laminin-like protein epi-1</fullName>
    </submittedName>
</protein>
<evidence type="ECO:0000256" key="1">
    <source>
        <dbReference type="SAM" id="Coils"/>
    </source>
</evidence>
<dbReference type="OMA" id="SNEMFNG"/>
<feature type="region of interest" description="Disordered" evidence="2">
    <location>
        <begin position="76"/>
        <end position="95"/>
    </location>
</feature>
<dbReference type="EMBL" id="KQ434874">
    <property type="protein sequence ID" value="KZC09635.1"/>
    <property type="molecule type" value="Genomic_DNA"/>
</dbReference>
<feature type="compositionally biased region" description="Basic and acidic residues" evidence="2">
    <location>
        <begin position="21"/>
        <end position="35"/>
    </location>
</feature>
<keyword evidence="1" id="KW-0175">Coiled coil</keyword>
<feature type="compositionally biased region" description="Basic and acidic residues" evidence="2">
    <location>
        <begin position="83"/>
        <end position="93"/>
    </location>
</feature>
<feature type="coiled-coil region" evidence="1">
    <location>
        <begin position="298"/>
        <end position="399"/>
    </location>
</feature>
<dbReference type="OrthoDB" id="7543142at2759"/>
<feature type="region of interest" description="Disordered" evidence="2">
    <location>
        <begin position="633"/>
        <end position="687"/>
    </location>
</feature>
<reference evidence="3 4" key="1">
    <citation type="submission" date="2015-07" db="EMBL/GenBank/DDBJ databases">
        <title>The genome of Dufourea novaeangliae.</title>
        <authorList>
            <person name="Pan H."/>
            <person name="Kapheim K."/>
        </authorList>
    </citation>
    <scope>NUCLEOTIDE SEQUENCE [LARGE SCALE GENOMIC DNA]</scope>
    <source>
        <strain evidence="3">0120121106</strain>
        <tissue evidence="3">Whole body</tissue>
    </source>
</reference>